<evidence type="ECO:0000313" key="2">
    <source>
        <dbReference type="WBParaSite" id="ES5_v2.g12858.t1"/>
    </source>
</evidence>
<name>A0AC34F6W2_9BILA</name>
<dbReference type="Proteomes" id="UP000887579">
    <property type="component" value="Unplaced"/>
</dbReference>
<proteinExistence type="predicted"/>
<accession>A0AC34F6W2</accession>
<sequence>MTSLPLVETPYGVIEGLNHETPEGFEAEIFLGIPFAKPPINELRFEKPQLPTKWKTSLKADKFGKPAITFPVRKFKDGDEDCLTLNLFKPKKTDEECNLFPTMVYIHGGGFVSGSSREWGYKEVCRKLVSHGLIVVTLNYRLGPFGFFTTGDGNIPGNYGIWDMIQALKFLQEILPSFNGDASNVTIFGHSAGGMATSLLTLTPETKNLFARAIPMSGSALSKSSNNPFLVKHSKMVAEALGIDFSSLRLRDEIIEVSADQIKEAVKSFIPEMLRVDEVVLVHFSPRIDGDLFKEKPATNLVCKSDVSKPILMGLVDQEAILFAVNPFGKLATSGKYIWIHPDDIPNVDKTRFSDYVTQKLADKKIFGSSAKDYADAVINFYETNVKVSNNNNRYLTMLTQLISDVNFNIPALREAKSRAAAGQKVYFYLYTYINPKYKSQYFDAVAHADELPCFFDAPVGKPNVEMKGEEGEVQKSFAELFVNFARNGNAQTQGLQLPLVTPENIPYIKIDKELLIENDLWPERINFWNKLAEDFGFDWPSGVSTKHPEKNVLMDLE</sequence>
<reference evidence="2" key="1">
    <citation type="submission" date="2022-11" db="UniProtKB">
        <authorList>
            <consortium name="WormBaseParasite"/>
        </authorList>
    </citation>
    <scope>IDENTIFICATION</scope>
</reference>
<evidence type="ECO:0000313" key="1">
    <source>
        <dbReference type="Proteomes" id="UP000887579"/>
    </source>
</evidence>
<dbReference type="WBParaSite" id="ES5_v2.g12858.t1">
    <property type="protein sequence ID" value="ES5_v2.g12858.t1"/>
    <property type="gene ID" value="ES5_v2.g12858"/>
</dbReference>
<organism evidence="1 2">
    <name type="scientific">Panagrolaimus sp. ES5</name>
    <dbReference type="NCBI Taxonomy" id="591445"/>
    <lineage>
        <taxon>Eukaryota</taxon>
        <taxon>Metazoa</taxon>
        <taxon>Ecdysozoa</taxon>
        <taxon>Nematoda</taxon>
        <taxon>Chromadorea</taxon>
        <taxon>Rhabditida</taxon>
        <taxon>Tylenchina</taxon>
        <taxon>Panagrolaimomorpha</taxon>
        <taxon>Panagrolaimoidea</taxon>
        <taxon>Panagrolaimidae</taxon>
        <taxon>Panagrolaimus</taxon>
    </lineage>
</organism>
<protein>
    <submittedName>
        <fullName evidence="2">Carboxylesterase type B domain-containing protein</fullName>
    </submittedName>
</protein>